<feature type="compositionally biased region" description="Basic residues" evidence="1">
    <location>
        <begin position="288"/>
        <end position="297"/>
    </location>
</feature>
<dbReference type="Gene3D" id="3.10.450.50">
    <property type="match status" value="1"/>
</dbReference>
<feature type="region of interest" description="Disordered" evidence="1">
    <location>
        <begin position="496"/>
        <end position="544"/>
    </location>
</feature>
<feature type="compositionally biased region" description="Basic and acidic residues" evidence="1">
    <location>
        <begin position="329"/>
        <end position="341"/>
    </location>
</feature>
<evidence type="ECO:0000256" key="1">
    <source>
        <dbReference type="SAM" id="MobiDB-lite"/>
    </source>
</evidence>
<feature type="compositionally biased region" description="Basic and acidic residues" evidence="1">
    <location>
        <begin position="298"/>
        <end position="310"/>
    </location>
</feature>
<reference evidence="2 3" key="1">
    <citation type="submission" date="2017-10" db="EMBL/GenBank/DDBJ databases">
        <title>Comparative genomics in systemic dimorphic fungi from Ajellomycetaceae.</title>
        <authorList>
            <person name="Munoz J.F."/>
            <person name="Mcewen J.G."/>
            <person name="Clay O.K."/>
            <person name="Cuomo C.A."/>
        </authorList>
    </citation>
    <scope>NUCLEOTIDE SEQUENCE [LARGE SCALE GENOMIC DNA]</scope>
    <source>
        <strain evidence="2 3">UAMH7299</strain>
    </source>
</reference>
<dbReference type="STRING" id="1447883.A0A2B7Z0R1"/>
<dbReference type="SUPFAM" id="SSF54427">
    <property type="entry name" value="NTF2-like"/>
    <property type="match status" value="1"/>
</dbReference>
<organism evidence="2 3">
    <name type="scientific">Polytolypa hystricis (strain UAMH7299)</name>
    <dbReference type="NCBI Taxonomy" id="1447883"/>
    <lineage>
        <taxon>Eukaryota</taxon>
        <taxon>Fungi</taxon>
        <taxon>Dikarya</taxon>
        <taxon>Ascomycota</taxon>
        <taxon>Pezizomycotina</taxon>
        <taxon>Eurotiomycetes</taxon>
        <taxon>Eurotiomycetidae</taxon>
        <taxon>Onygenales</taxon>
        <taxon>Onygenales incertae sedis</taxon>
        <taxon>Polytolypa</taxon>
    </lineage>
</organism>
<comment type="caution">
    <text evidence="2">The sequence shown here is derived from an EMBL/GenBank/DDBJ whole genome shotgun (WGS) entry which is preliminary data.</text>
</comment>
<protein>
    <recommendedName>
        <fullName evidence="4">NTF2 domain-containing protein</fullName>
    </recommendedName>
</protein>
<feature type="compositionally biased region" description="Low complexity" evidence="1">
    <location>
        <begin position="249"/>
        <end position="262"/>
    </location>
</feature>
<name>A0A2B7Z0R1_POLH7</name>
<sequence>MSLKAAYERFLANPTLDALSSDAALNYITTATNFASAEAIIKHLLNQRRQLKKTSENILNIVEGPSSLCLDVETTLHFIGGGGAYLLRLDDNFLVDRDVTLPMIHIVHFDSQNKISQIRVYWDQGSLLKQLEVIGSSLRNWPIRDASEQTRLITSSVAAAASSSSIAAKDSSTTTSTPVSQKSKFTDGFDDLASDTFSPSKRHVKDPHSSLALFEPHSPPESKIHPLAQRGSSAKPPPRDYGDLFIGNDSDSTPTKGPSSPSKFKESKNYRASRLFGEDDDEADAPKRSMKTNPKKYSHFEFENGPEVHESTPVAAPTREHTKYHHFEFGQGPEVHKRVEKPNAPPLEHTKYHHFEFGHGPELHTREERPAVPPLEHTKYHHFEFGQPSPEEPKQPKKPHVSQWYDFDEGPSPDKPKPKVRGQDVRHFGWSDDEEIKTPAPKPRAVNPRRDAETHFQFRDDGTPIAHQKLPVRAKGTAHNNGLGLYENNLYDDTGMSPKKATKEPLGVLPNGAHRKKDFDSHWEATDPEPNAAPTKVDENKNMTSDRMKAVKMMDHSWDAYEDLADDEQPVTRAPTQKRISRDVNQRSWGFGVDRE</sequence>
<dbReference type="InterPro" id="IPR032710">
    <property type="entry name" value="NTF2-like_dom_sf"/>
</dbReference>
<dbReference type="OrthoDB" id="1162399at2759"/>
<dbReference type="Proteomes" id="UP000224634">
    <property type="component" value="Unassembled WGS sequence"/>
</dbReference>
<feature type="compositionally biased region" description="Basic and acidic residues" evidence="1">
    <location>
        <begin position="412"/>
        <end position="430"/>
    </location>
</feature>
<dbReference type="EMBL" id="PDNA01000013">
    <property type="protein sequence ID" value="PGH26813.1"/>
    <property type="molecule type" value="Genomic_DNA"/>
</dbReference>
<feature type="region of interest" description="Disordered" evidence="1">
    <location>
        <begin position="329"/>
        <end position="351"/>
    </location>
</feature>
<feature type="compositionally biased region" description="Low complexity" evidence="1">
    <location>
        <begin position="164"/>
        <end position="177"/>
    </location>
</feature>
<gene>
    <name evidence="2" type="ORF">AJ80_01579</name>
</gene>
<proteinExistence type="predicted"/>
<keyword evidence="3" id="KW-1185">Reference proteome</keyword>
<evidence type="ECO:0008006" key="4">
    <source>
        <dbReference type="Google" id="ProtNLM"/>
    </source>
</evidence>
<feature type="region of interest" description="Disordered" evidence="1">
    <location>
        <begin position="566"/>
        <end position="596"/>
    </location>
</feature>
<feature type="region of interest" description="Disordered" evidence="1">
    <location>
        <begin position="197"/>
        <end position="315"/>
    </location>
</feature>
<accession>A0A2B7Z0R1</accession>
<feature type="region of interest" description="Disordered" evidence="1">
    <location>
        <begin position="381"/>
        <end position="483"/>
    </location>
</feature>
<feature type="compositionally biased region" description="Basic and acidic residues" evidence="1">
    <location>
        <begin position="448"/>
        <end position="462"/>
    </location>
</feature>
<feature type="region of interest" description="Disordered" evidence="1">
    <location>
        <begin position="164"/>
        <end position="185"/>
    </location>
</feature>
<evidence type="ECO:0000313" key="3">
    <source>
        <dbReference type="Proteomes" id="UP000224634"/>
    </source>
</evidence>
<dbReference type="AlphaFoldDB" id="A0A2B7Z0R1"/>
<evidence type="ECO:0000313" key="2">
    <source>
        <dbReference type="EMBL" id="PGH26813.1"/>
    </source>
</evidence>